<feature type="domain" description="2Fe-2S ferredoxin-type" evidence="9">
    <location>
        <begin position="270"/>
        <end position="359"/>
    </location>
</feature>
<evidence type="ECO:0000256" key="7">
    <source>
        <dbReference type="ARBA" id="ARBA00023004"/>
    </source>
</evidence>
<dbReference type="AlphaFoldDB" id="A0AAU4JXX9"/>
<keyword evidence="7" id="KW-0408">Iron</keyword>
<dbReference type="PROSITE" id="PS51085">
    <property type="entry name" value="2FE2S_FER_2"/>
    <property type="match status" value="1"/>
</dbReference>
<dbReference type="InterPro" id="IPR001709">
    <property type="entry name" value="Flavoprot_Pyr_Nucl_cyt_Rdtase"/>
</dbReference>
<evidence type="ECO:0000256" key="3">
    <source>
        <dbReference type="ARBA" id="ARBA00022714"/>
    </source>
</evidence>
<evidence type="ECO:0000259" key="10">
    <source>
        <dbReference type="PROSITE" id="PS51384"/>
    </source>
</evidence>
<dbReference type="Pfam" id="PF00970">
    <property type="entry name" value="FAD_binding_6"/>
    <property type="match status" value="1"/>
</dbReference>
<dbReference type="Proteomes" id="UP001432128">
    <property type="component" value="Chromosome"/>
</dbReference>
<dbReference type="Gene3D" id="2.40.30.10">
    <property type="entry name" value="Translation factors"/>
    <property type="match status" value="1"/>
</dbReference>
<dbReference type="PRINTS" id="PR00371">
    <property type="entry name" value="FPNCR"/>
</dbReference>
<evidence type="ECO:0000259" key="9">
    <source>
        <dbReference type="PROSITE" id="PS51085"/>
    </source>
</evidence>
<dbReference type="SUPFAM" id="SSF52343">
    <property type="entry name" value="Ferredoxin reductase-like, C-terminal NADP-linked domain"/>
    <property type="match status" value="1"/>
</dbReference>
<dbReference type="CDD" id="cd00207">
    <property type="entry name" value="fer2"/>
    <property type="match status" value="1"/>
</dbReference>
<gene>
    <name evidence="11" type="ORF">OG579_13070</name>
</gene>
<dbReference type="KEGG" id="whr:OG579_13070"/>
<dbReference type="InterPro" id="IPR050415">
    <property type="entry name" value="MRET"/>
</dbReference>
<dbReference type="PANTHER" id="PTHR47354">
    <property type="entry name" value="NADH OXIDOREDUCTASE HCR"/>
    <property type="match status" value="1"/>
</dbReference>
<evidence type="ECO:0000256" key="2">
    <source>
        <dbReference type="ARBA" id="ARBA00022630"/>
    </source>
</evidence>
<comment type="cofactor">
    <cofactor evidence="1">
        <name>FAD</name>
        <dbReference type="ChEBI" id="CHEBI:57692"/>
    </cofactor>
</comment>
<dbReference type="InterPro" id="IPR039261">
    <property type="entry name" value="FNR_nucleotide-bd"/>
</dbReference>
<evidence type="ECO:0000256" key="1">
    <source>
        <dbReference type="ARBA" id="ARBA00001974"/>
    </source>
</evidence>
<evidence type="ECO:0000256" key="4">
    <source>
        <dbReference type="ARBA" id="ARBA00022723"/>
    </source>
</evidence>
<dbReference type="InterPro" id="IPR008333">
    <property type="entry name" value="Cbr1-like_FAD-bd_dom"/>
</dbReference>
<dbReference type="CDD" id="cd06214">
    <property type="entry name" value="PA_degradation_oxidoreductase_like"/>
    <property type="match status" value="1"/>
</dbReference>
<dbReference type="GO" id="GO:0050660">
    <property type="term" value="F:flavin adenine dinucleotide binding"/>
    <property type="evidence" value="ECO:0007669"/>
    <property type="project" value="TreeGrafter"/>
</dbReference>
<evidence type="ECO:0000313" key="12">
    <source>
        <dbReference type="Proteomes" id="UP001432128"/>
    </source>
</evidence>
<dbReference type="InterPro" id="IPR001041">
    <property type="entry name" value="2Fe-2S_ferredoxin-type"/>
</dbReference>
<dbReference type="InterPro" id="IPR017938">
    <property type="entry name" value="Riboflavin_synthase-like_b-brl"/>
</dbReference>
<dbReference type="Pfam" id="PF00111">
    <property type="entry name" value="Fer2"/>
    <property type="match status" value="1"/>
</dbReference>
<dbReference type="GO" id="GO:0051537">
    <property type="term" value="F:2 iron, 2 sulfur cluster binding"/>
    <property type="evidence" value="ECO:0007669"/>
    <property type="project" value="UniProtKB-KW"/>
</dbReference>
<feature type="domain" description="FAD-binding FR-type" evidence="10">
    <location>
        <begin position="17"/>
        <end position="125"/>
    </location>
</feature>
<dbReference type="SUPFAM" id="SSF63380">
    <property type="entry name" value="Riboflavin synthase domain-like"/>
    <property type="match status" value="1"/>
</dbReference>
<dbReference type="GO" id="GO:0046872">
    <property type="term" value="F:metal ion binding"/>
    <property type="evidence" value="ECO:0007669"/>
    <property type="project" value="UniProtKB-KW"/>
</dbReference>
<proteinExistence type="predicted"/>
<dbReference type="InterPro" id="IPR036010">
    <property type="entry name" value="2Fe-2S_ferredoxin-like_sf"/>
</dbReference>
<dbReference type="PROSITE" id="PS00197">
    <property type="entry name" value="2FE2S_FER_1"/>
    <property type="match status" value="1"/>
</dbReference>
<keyword evidence="6" id="KW-0560">Oxidoreductase</keyword>
<dbReference type="SUPFAM" id="SSF54292">
    <property type="entry name" value="2Fe-2S ferredoxin-like"/>
    <property type="match status" value="1"/>
</dbReference>
<keyword evidence="3" id="KW-0001">2Fe-2S</keyword>
<dbReference type="InterPro" id="IPR001433">
    <property type="entry name" value="OxRdtase_FAD/NAD-bd"/>
</dbReference>
<accession>A0AAU4JXX9</accession>
<keyword evidence="4" id="KW-0479">Metal-binding</keyword>
<sequence length="359" mass="38267">MSTSDTPQQAAASRLESRAHELEVVDVIRETPDSVSIVFEVPDRILSRFRYHPGQFLTLKIPGADGSGTAVARCYSMSSSPHLDDDLIVTVKRVNGGVASGWLCDNVTVGERITVLSPSGSFYPRSYANDLLLVGAGSGITPLMSIAKSTLIGGLSSVHLIYANRDADSAIFSAEIDEMVAEFPDRFAVTHWFESERGLPDAAAMADLMRDEADRELFICGPPPFMAVVEETAEQIGIPAALTHTERYISLSGDPFSDIEVSVSSGDDDASVAVTLAGTSIDLAWPRSATLLDVLLAAGHDAPFSCREGECSSCACRVVSGEVHMRKNDTLVDSDLAMGLTLACQAVPVSDEVTVTFDT</sequence>
<dbReference type="PRINTS" id="PR00410">
    <property type="entry name" value="PHEHYDRXLASE"/>
</dbReference>
<reference evidence="11 12" key="1">
    <citation type="submission" date="2022-10" db="EMBL/GenBank/DDBJ databases">
        <title>The complete genomes of actinobacterial strains from the NBC collection.</title>
        <authorList>
            <person name="Joergensen T.S."/>
            <person name="Alvarez Arevalo M."/>
            <person name="Sterndorff E.B."/>
            <person name="Faurdal D."/>
            <person name="Vuksanovic O."/>
            <person name="Mourched A.-S."/>
            <person name="Charusanti P."/>
            <person name="Shaw S."/>
            <person name="Blin K."/>
            <person name="Weber T."/>
        </authorList>
    </citation>
    <scope>NUCLEOTIDE SEQUENCE [LARGE SCALE GENOMIC DNA]</scope>
    <source>
        <strain evidence="11 12">NBC_00319</strain>
    </source>
</reference>
<dbReference type="RefSeq" id="WP_328856273.1">
    <property type="nucleotide sequence ID" value="NZ_CP108021.1"/>
</dbReference>
<organism evidence="11 12">
    <name type="scientific">Williamsia herbipolensis</name>
    <dbReference type="NCBI Taxonomy" id="1603258"/>
    <lineage>
        <taxon>Bacteria</taxon>
        <taxon>Bacillati</taxon>
        <taxon>Actinomycetota</taxon>
        <taxon>Actinomycetes</taxon>
        <taxon>Mycobacteriales</taxon>
        <taxon>Nocardiaceae</taxon>
        <taxon>Williamsia</taxon>
    </lineage>
</organism>
<dbReference type="PANTHER" id="PTHR47354:SF8">
    <property type="entry name" value="1,2-PHENYLACETYL-COA EPOXIDASE, SUBUNIT E"/>
    <property type="match status" value="1"/>
</dbReference>
<dbReference type="InterPro" id="IPR006058">
    <property type="entry name" value="2Fe2S_fd_BS"/>
</dbReference>
<dbReference type="PROSITE" id="PS51384">
    <property type="entry name" value="FAD_FR"/>
    <property type="match status" value="1"/>
</dbReference>
<keyword evidence="2" id="KW-0285">Flavoprotein</keyword>
<keyword evidence="5" id="KW-0274">FAD</keyword>
<protein>
    <submittedName>
        <fullName evidence="11">Ferredoxin--NADP reductase</fullName>
    </submittedName>
</protein>
<dbReference type="Pfam" id="PF00175">
    <property type="entry name" value="NAD_binding_1"/>
    <property type="match status" value="1"/>
</dbReference>
<keyword evidence="12" id="KW-1185">Reference proteome</keyword>
<dbReference type="InterPro" id="IPR012675">
    <property type="entry name" value="Beta-grasp_dom_sf"/>
</dbReference>
<name>A0AAU4JXX9_9NOCA</name>
<dbReference type="Gene3D" id="3.40.50.80">
    <property type="entry name" value="Nucleotide-binding domain of ferredoxin-NADP reductase (FNR) module"/>
    <property type="match status" value="1"/>
</dbReference>
<evidence type="ECO:0000256" key="8">
    <source>
        <dbReference type="ARBA" id="ARBA00023014"/>
    </source>
</evidence>
<dbReference type="Gene3D" id="3.10.20.30">
    <property type="match status" value="1"/>
</dbReference>
<dbReference type="EMBL" id="CP108021">
    <property type="protein sequence ID" value="WUM18669.1"/>
    <property type="molecule type" value="Genomic_DNA"/>
</dbReference>
<evidence type="ECO:0000313" key="11">
    <source>
        <dbReference type="EMBL" id="WUM18669.1"/>
    </source>
</evidence>
<dbReference type="InterPro" id="IPR017927">
    <property type="entry name" value="FAD-bd_FR_type"/>
</dbReference>
<evidence type="ECO:0000256" key="5">
    <source>
        <dbReference type="ARBA" id="ARBA00022827"/>
    </source>
</evidence>
<keyword evidence="8" id="KW-0411">Iron-sulfur</keyword>
<dbReference type="GO" id="GO:0016491">
    <property type="term" value="F:oxidoreductase activity"/>
    <property type="evidence" value="ECO:0007669"/>
    <property type="project" value="UniProtKB-KW"/>
</dbReference>
<evidence type="ECO:0000256" key="6">
    <source>
        <dbReference type="ARBA" id="ARBA00023002"/>
    </source>
</evidence>